<evidence type="ECO:0000256" key="3">
    <source>
        <dbReference type="PROSITE-ProRule" id="PRU00192"/>
    </source>
</evidence>
<dbReference type="Gene3D" id="6.10.140.470">
    <property type="match status" value="1"/>
</dbReference>
<dbReference type="InterPro" id="IPR001452">
    <property type="entry name" value="SH3_domain"/>
</dbReference>
<dbReference type="SUPFAM" id="SSF103657">
    <property type="entry name" value="BAR/IMD domain-like"/>
    <property type="match status" value="1"/>
</dbReference>
<evidence type="ECO:0000256" key="2">
    <source>
        <dbReference type="ARBA" id="ARBA00023054"/>
    </source>
</evidence>
<dbReference type="PROSITE" id="PS50002">
    <property type="entry name" value="SH3"/>
    <property type="match status" value="1"/>
</dbReference>
<proteinExistence type="predicted"/>
<feature type="compositionally biased region" description="Polar residues" evidence="6">
    <location>
        <begin position="471"/>
        <end position="491"/>
    </location>
</feature>
<name>A0ABR3KJ96_TRISP</name>
<dbReference type="SMART" id="SM00326">
    <property type="entry name" value="SH3"/>
    <property type="match status" value="1"/>
</dbReference>
<evidence type="ECO:0000256" key="1">
    <source>
        <dbReference type="ARBA" id="ARBA00022443"/>
    </source>
</evidence>
<accession>A0ABR3KJ96</accession>
<dbReference type="Gene3D" id="1.20.1270.60">
    <property type="entry name" value="Arfaptin homology (AH) domain/BAR domain"/>
    <property type="match status" value="1"/>
</dbReference>
<feature type="region of interest" description="Disordered" evidence="6">
    <location>
        <begin position="458"/>
        <end position="498"/>
    </location>
</feature>
<evidence type="ECO:0000313" key="10">
    <source>
        <dbReference type="Proteomes" id="UP001558632"/>
    </source>
</evidence>
<feature type="region of interest" description="Disordered" evidence="6">
    <location>
        <begin position="318"/>
        <end position="345"/>
    </location>
</feature>
<reference evidence="9 10" key="1">
    <citation type="submission" date="2024-07" db="EMBL/GenBank/DDBJ databases">
        <title>Enhanced genomic and transcriptomic resources for Trichinella pseudospiralis and T. spiralis underpin the discovery of pronounced molecular differences between stages and species.</title>
        <authorList>
            <person name="Pasi K.K."/>
            <person name="La Rosa G."/>
            <person name="Gomez-Morales M.A."/>
            <person name="Tosini F."/>
            <person name="Sumanam S."/>
            <person name="Young N.D."/>
            <person name="Chang B.C."/>
            <person name="Robin G.B."/>
        </authorList>
    </citation>
    <scope>NUCLEOTIDE SEQUENCE [LARGE SCALE GENOMIC DNA]</scope>
    <source>
        <strain evidence="9">ISS534</strain>
    </source>
</reference>
<organism evidence="9 10">
    <name type="scientific">Trichinella spiralis</name>
    <name type="common">Trichina worm</name>
    <dbReference type="NCBI Taxonomy" id="6334"/>
    <lineage>
        <taxon>Eukaryota</taxon>
        <taxon>Metazoa</taxon>
        <taxon>Ecdysozoa</taxon>
        <taxon>Nematoda</taxon>
        <taxon>Enoplea</taxon>
        <taxon>Dorylaimia</taxon>
        <taxon>Trichinellida</taxon>
        <taxon>Trichinellidae</taxon>
        <taxon>Trichinella</taxon>
    </lineage>
</organism>
<dbReference type="PROSITE" id="PS51741">
    <property type="entry name" value="F_BAR"/>
    <property type="match status" value="1"/>
</dbReference>
<keyword evidence="2 4" id="KW-0175">Coiled coil</keyword>
<dbReference type="InterPro" id="IPR036028">
    <property type="entry name" value="SH3-like_dom_sf"/>
</dbReference>
<evidence type="ECO:0000259" key="8">
    <source>
        <dbReference type="PROSITE" id="PS51741"/>
    </source>
</evidence>
<dbReference type="SMART" id="SM00055">
    <property type="entry name" value="FCH"/>
    <property type="match status" value="1"/>
</dbReference>
<dbReference type="InterPro" id="IPR031160">
    <property type="entry name" value="F_BAR_dom"/>
</dbReference>
<dbReference type="Pfam" id="PF25610">
    <property type="entry name" value="HR1_TOCA"/>
    <property type="match status" value="1"/>
</dbReference>
<keyword evidence="10" id="KW-1185">Reference proteome</keyword>
<dbReference type="EMBL" id="JBEUSY010000354">
    <property type="protein sequence ID" value="KAL1237278.1"/>
    <property type="molecule type" value="Genomic_DNA"/>
</dbReference>
<dbReference type="InterPro" id="IPR027267">
    <property type="entry name" value="AH/BAR_dom_sf"/>
</dbReference>
<dbReference type="PANTHER" id="PTHR15735:SF12">
    <property type="entry name" value="CDC42-INTERACTING PROTEIN 4, ISOFORM B"/>
    <property type="match status" value="1"/>
</dbReference>
<evidence type="ECO:0000256" key="5">
    <source>
        <dbReference type="SAM" id="Coils"/>
    </source>
</evidence>
<evidence type="ECO:0000259" key="7">
    <source>
        <dbReference type="PROSITE" id="PS50002"/>
    </source>
</evidence>
<feature type="domain" description="F-BAR" evidence="8">
    <location>
        <begin position="23"/>
        <end position="287"/>
    </location>
</feature>
<keyword evidence="1 3" id="KW-0728">SH3 domain</keyword>
<dbReference type="CDD" id="cd11911">
    <property type="entry name" value="SH3_CIP4-like"/>
    <property type="match status" value="1"/>
</dbReference>
<dbReference type="Gene3D" id="2.30.30.40">
    <property type="entry name" value="SH3 Domains"/>
    <property type="match status" value="1"/>
</dbReference>
<evidence type="ECO:0000313" key="9">
    <source>
        <dbReference type="EMBL" id="KAL1237278.1"/>
    </source>
</evidence>
<dbReference type="SUPFAM" id="SSF50044">
    <property type="entry name" value="SH3-domain"/>
    <property type="match status" value="1"/>
</dbReference>
<evidence type="ECO:0000256" key="4">
    <source>
        <dbReference type="PROSITE-ProRule" id="PRU01077"/>
    </source>
</evidence>
<sequence>MATLSLICMQPFKAAKGALNQLPLVQNHLDFYVMDQTNSISAHTLKGIEFLERYAAFIKDRCSVELQYASSLRGLAKKHQIKKKENDEMYSYMNAFSEILNELSDMAGQHEVVADALQERIIGEIGKLVKEYKEQRKKHLAEIDKLEQNRVASVEAMKKTYKEYAKAHDEAVSARKKYEKAEVDLQLSRAEVAKAKLNSISKSQQANDAKSTYALELSKTNESQHQFYTELLPSVLEKLREMDEDRILKIQHLFQSCVEVEKSTLPIILRCLDGMLKEVDKISSAADSQLVIERYRSGYGLPEDFGFLDLGPETATSNGAAADDLANGHEPDEGADGMPKPDFKQLNRAYSGRKKGGTLRKLFGHKWSEDKKDFNELPPSQQCKRIQAKLRECERVIEKKHSEKQGLLKMITLYTEKPQYELHRLKSLLSEASSRLNVPINAAVGIPVVPSVRPLKRSSVSDDSLSHNSDISQRNSSSQDINSFTNVTSEGSLPHVDSDSCESANNNMYYNQDMDSVIILGKAVALYDFDGTTEGTTSVHENEQLLVLEIDTGDGWTKIRKVNSTTSESDGFVPTSYLSLDLYPEVKQCSCRFISLLNSFSELLLFVKCGASTSLYTNRVLSLPFLHSYWQKNMISSLAMYSKKKKRKANRVYMESTCE</sequence>
<dbReference type="PANTHER" id="PTHR15735">
    <property type="entry name" value="FCH AND DOUBLE SH3 DOMAINS PROTEIN"/>
    <property type="match status" value="1"/>
</dbReference>
<dbReference type="InterPro" id="IPR057870">
    <property type="entry name" value="HR1_TOCA"/>
</dbReference>
<feature type="coiled-coil region" evidence="5">
    <location>
        <begin position="129"/>
        <end position="198"/>
    </location>
</feature>
<feature type="compositionally biased region" description="Low complexity" evidence="6">
    <location>
        <begin position="461"/>
        <end position="470"/>
    </location>
</feature>
<dbReference type="Pfam" id="PF00611">
    <property type="entry name" value="FCH"/>
    <property type="match status" value="1"/>
</dbReference>
<comment type="caution">
    <text evidence="9">The sequence shown here is derived from an EMBL/GenBank/DDBJ whole genome shotgun (WGS) entry which is preliminary data.</text>
</comment>
<protein>
    <submittedName>
        <fullName evidence="9">Formin-binding protein 1-like</fullName>
    </submittedName>
</protein>
<feature type="domain" description="SH3" evidence="7">
    <location>
        <begin position="518"/>
        <end position="583"/>
    </location>
</feature>
<evidence type="ECO:0000256" key="6">
    <source>
        <dbReference type="SAM" id="MobiDB-lite"/>
    </source>
</evidence>
<dbReference type="Proteomes" id="UP001558632">
    <property type="component" value="Unassembled WGS sequence"/>
</dbReference>
<gene>
    <name evidence="9" type="ORF">TSPI_05875</name>
</gene>
<dbReference type="InterPro" id="IPR001060">
    <property type="entry name" value="FCH_dom"/>
</dbReference>